<evidence type="ECO:0000256" key="2">
    <source>
        <dbReference type="ARBA" id="ARBA00007400"/>
    </source>
</evidence>
<dbReference type="PANTHER" id="PTHR40074:SF2">
    <property type="entry name" value="O-ACETYLTRANSFERASE WECH"/>
    <property type="match status" value="1"/>
</dbReference>
<feature type="transmembrane region" description="Helical" evidence="7">
    <location>
        <begin position="90"/>
        <end position="108"/>
    </location>
</feature>
<comment type="similarity">
    <text evidence="2">Belongs to the acyltransferase 3 family.</text>
</comment>
<reference evidence="9 10" key="1">
    <citation type="submission" date="2017-03" db="EMBL/GenBank/DDBJ databases">
        <title>Genome sequencing of Shewanella japonica KCTC 22435.</title>
        <authorList>
            <person name="Kim K.M."/>
        </authorList>
    </citation>
    <scope>NUCLEOTIDE SEQUENCE [LARGE SCALE GENOMIC DNA]</scope>
    <source>
        <strain evidence="9 10">KCTC 22435</strain>
    </source>
</reference>
<dbReference type="InterPro" id="IPR002656">
    <property type="entry name" value="Acyl_transf_3_dom"/>
</dbReference>
<dbReference type="EMBL" id="CP020472">
    <property type="protein sequence ID" value="ARD22682.1"/>
    <property type="molecule type" value="Genomic_DNA"/>
</dbReference>
<keyword evidence="4 7" id="KW-0812">Transmembrane</keyword>
<evidence type="ECO:0000256" key="4">
    <source>
        <dbReference type="ARBA" id="ARBA00022692"/>
    </source>
</evidence>
<feature type="transmembrane region" description="Helical" evidence="7">
    <location>
        <begin position="235"/>
        <end position="252"/>
    </location>
</feature>
<proteinExistence type="inferred from homology"/>
<dbReference type="GO" id="GO:0016746">
    <property type="term" value="F:acyltransferase activity"/>
    <property type="evidence" value="ECO:0007669"/>
    <property type="project" value="UniProtKB-KW"/>
</dbReference>
<dbReference type="Proteomes" id="UP000191820">
    <property type="component" value="Chromosome"/>
</dbReference>
<feature type="transmembrane region" description="Helical" evidence="7">
    <location>
        <begin position="207"/>
        <end position="229"/>
    </location>
</feature>
<feature type="transmembrane region" description="Helical" evidence="7">
    <location>
        <begin position="264"/>
        <end position="282"/>
    </location>
</feature>
<comment type="subcellular location">
    <subcellularLocation>
        <location evidence="1">Cell membrane</location>
        <topology evidence="1">Multi-pass membrane protein</topology>
    </subcellularLocation>
</comment>
<name>A0ABN4YE18_9GAMM</name>
<evidence type="ECO:0000313" key="10">
    <source>
        <dbReference type="Proteomes" id="UP000191820"/>
    </source>
</evidence>
<keyword evidence="6 7" id="KW-0472">Membrane</keyword>
<evidence type="ECO:0000256" key="3">
    <source>
        <dbReference type="ARBA" id="ARBA00022475"/>
    </source>
</evidence>
<keyword evidence="9" id="KW-0012">Acyltransferase</keyword>
<feature type="domain" description="Acyltransferase 3" evidence="8">
    <location>
        <begin position="14"/>
        <end position="309"/>
    </location>
</feature>
<gene>
    <name evidence="9" type="ORF">SJ2017_2392</name>
</gene>
<keyword evidence="10" id="KW-1185">Reference proteome</keyword>
<dbReference type="RefSeq" id="WP_080915936.1">
    <property type="nucleotide sequence ID" value="NZ_CP020472.1"/>
</dbReference>
<evidence type="ECO:0000256" key="6">
    <source>
        <dbReference type="ARBA" id="ARBA00023136"/>
    </source>
</evidence>
<feature type="transmembrane region" description="Helical" evidence="7">
    <location>
        <begin position="128"/>
        <end position="149"/>
    </location>
</feature>
<evidence type="ECO:0000256" key="1">
    <source>
        <dbReference type="ARBA" id="ARBA00004651"/>
    </source>
</evidence>
<organism evidence="9 10">
    <name type="scientific">Shewanella japonica</name>
    <dbReference type="NCBI Taxonomy" id="93973"/>
    <lineage>
        <taxon>Bacteria</taxon>
        <taxon>Pseudomonadati</taxon>
        <taxon>Pseudomonadota</taxon>
        <taxon>Gammaproteobacteria</taxon>
        <taxon>Alteromonadales</taxon>
        <taxon>Shewanellaceae</taxon>
        <taxon>Shewanella</taxon>
    </lineage>
</organism>
<dbReference type="Pfam" id="PF01757">
    <property type="entry name" value="Acyl_transf_3"/>
    <property type="match status" value="1"/>
</dbReference>
<evidence type="ECO:0000256" key="7">
    <source>
        <dbReference type="SAM" id="Phobius"/>
    </source>
</evidence>
<sequence>MTAAITINSRFQSNIDSLRGLACFMLVLYHVIGSTLEYGLKIENGFLRELNDIFIYVRMPLFGLLAGFVYGLRSVSANYHNFVTKKARRLLLPMLSVGTLFAITQWLVPASNSEENLFLIHILPVGHYWFIESLFLIFLFVALIEKLFFSISNNAKPYWLILLVIMTSIYILGVNIKYFSIEGAFYLLPFFLIGCLFSRFRIDFSLLIKITLTCFCSLIVSHLFFSEFAEMLERANRVFISLLVCILLYVFNFKSKTFSAIGRFSYSIFLFHVFFTAATRIVSHKLGIENTSLIIFTSLFTGILGPIIIEFVFNKNKYSDFIFFGNKLSSN</sequence>
<feature type="transmembrane region" description="Helical" evidence="7">
    <location>
        <begin position="53"/>
        <end position="70"/>
    </location>
</feature>
<accession>A0ABN4YE18</accession>
<evidence type="ECO:0000313" key="9">
    <source>
        <dbReference type="EMBL" id="ARD22682.1"/>
    </source>
</evidence>
<feature type="transmembrane region" description="Helical" evidence="7">
    <location>
        <begin position="184"/>
        <end position="200"/>
    </location>
</feature>
<feature type="transmembrane region" description="Helical" evidence="7">
    <location>
        <begin position="158"/>
        <end position="178"/>
    </location>
</feature>
<protein>
    <submittedName>
        <fullName evidence="9">Acyltransferase family protein</fullName>
    </submittedName>
</protein>
<evidence type="ECO:0000259" key="8">
    <source>
        <dbReference type="Pfam" id="PF01757"/>
    </source>
</evidence>
<dbReference type="PANTHER" id="PTHR40074">
    <property type="entry name" value="O-ACETYLTRANSFERASE WECH"/>
    <property type="match status" value="1"/>
</dbReference>
<feature type="transmembrane region" description="Helical" evidence="7">
    <location>
        <begin position="21"/>
        <end position="41"/>
    </location>
</feature>
<keyword evidence="9" id="KW-0808">Transferase</keyword>
<evidence type="ECO:0000256" key="5">
    <source>
        <dbReference type="ARBA" id="ARBA00022989"/>
    </source>
</evidence>
<keyword evidence="5 7" id="KW-1133">Transmembrane helix</keyword>
<feature type="transmembrane region" description="Helical" evidence="7">
    <location>
        <begin position="294"/>
        <end position="313"/>
    </location>
</feature>
<keyword evidence="3" id="KW-1003">Cell membrane</keyword>